<feature type="transmembrane region" description="Helical" evidence="1">
    <location>
        <begin position="12"/>
        <end position="36"/>
    </location>
</feature>
<proteinExistence type="predicted"/>
<name>A0ABV5Z9G5_9GAMM</name>
<evidence type="ECO:0000313" key="3">
    <source>
        <dbReference type="Proteomes" id="UP001589628"/>
    </source>
</evidence>
<evidence type="ECO:0000256" key="1">
    <source>
        <dbReference type="SAM" id="Phobius"/>
    </source>
</evidence>
<dbReference type="EMBL" id="JBHLZN010000001">
    <property type="protein sequence ID" value="MFB9885926.1"/>
    <property type="molecule type" value="Genomic_DNA"/>
</dbReference>
<keyword evidence="1" id="KW-0812">Transmembrane</keyword>
<dbReference type="RefSeq" id="WP_027313970.1">
    <property type="nucleotide sequence ID" value="NZ_JAUESS010000010.1"/>
</dbReference>
<organism evidence="2 3">
    <name type="scientific">Balneatrix alpica</name>
    <dbReference type="NCBI Taxonomy" id="75684"/>
    <lineage>
        <taxon>Bacteria</taxon>
        <taxon>Pseudomonadati</taxon>
        <taxon>Pseudomonadota</taxon>
        <taxon>Gammaproteobacteria</taxon>
        <taxon>Oceanospirillales</taxon>
        <taxon>Balneatrichaceae</taxon>
        <taxon>Balneatrix</taxon>
    </lineage>
</organism>
<keyword evidence="3" id="KW-1185">Reference proteome</keyword>
<evidence type="ECO:0000313" key="2">
    <source>
        <dbReference type="EMBL" id="MFB9885926.1"/>
    </source>
</evidence>
<protein>
    <submittedName>
        <fullName evidence="2">DUF4845 domain-containing protein</fullName>
    </submittedName>
</protein>
<dbReference type="InterPro" id="IPR032314">
    <property type="entry name" value="DUF4845"/>
</dbReference>
<dbReference type="Proteomes" id="UP001589628">
    <property type="component" value="Unassembled WGS sequence"/>
</dbReference>
<comment type="caution">
    <text evidence="2">The sequence shown here is derived from an EMBL/GenBank/DDBJ whole genome shotgun (WGS) entry which is preliminary data.</text>
</comment>
<keyword evidence="1" id="KW-0472">Membrane</keyword>
<gene>
    <name evidence="2" type="ORF">ACFFLH_05850</name>
</gene>
<accession>A0ABV5Z9G5</accession>
<sequence length="122" mass="13356">MQSLLKQRGASVGTLLNVLILIIGVIIAAKVVPLYMADSAVKASLEATLADTNQLKRGQNGIQEGLSKRLQINSVDLPQDALSIKRAGNVWQVRVEYERRVALVANAELALTFNHYYEAKLP</sequence>
<reference evidence="2 3" key="1">
    <citation type="submission" date="2024-09" db="EMBL/GenBank/DDBJ databases">
        <authorList>
            <person name="Sun Q."/>
            <person name="Mori K."/>
        </authorList>
    </citation>
    <scope>NUCLEOTIDE SEQUENCE [LARGE SCALE GENOMIC DNA]</scope>
    <source>
        <strain evidence="2 3">ATCC 51285</strain>
    </source>
</reference>
<dbReference type="Pfam" id="PF16137">
    <property type="entry name" value="DUF4845"/>
    <property type="match status" value="1"/>
</dbReference>
<keyword evidence="1" id="KW-1133">Transmembrane helix</keyword>